<dbReference type="Proteomes" id="UP001300745">
    <property type="component" value="Unassembled WGS sequence"/>
</dbReference>
<organism evidence="4 5">
    <name type="scientific">Mycobacterium pinniadriaticum</name>
    <dbReference type="NCBI Taxonomy" id="2994102"/>
    <lineage>
        <taxon>Bacteria</taxon>
        <taxon>Bacillati</taxon>
        <taxon>Actinomycetota</taxon>
        <taxon>Actinomycetes</taxon>
        <taxon>Mycobacteriales</taxon>
        <taxon>Mycobacteriaceae</taxon>
        <taxon>Mycobacterium</taxon>
    </lineage>
</organism>
<evidence type="ECO:0000259" key="3">
    <source>
        <dbReference type="Pfam" id="PF11887"/>
    </source>
</evidence>
<keyword evidence="5" id="KW-1185">Reference proteome</keyword>
<proteinExistence type="predicted"/>
<feature type="domain" description="Mce/MlaD" evidence="2">
    <location>
        <begin position="34"/>
        <end position="108"/>
    </location>
</feature>
<evidence type="ECO:0000256" key="1">
    <source>
        <dbReference type="SAM" id="MobiDB-lite"/>
    </source>
</evidence>
<comment type="caution">
    <text evidence="4">The sequence shown here is derived from an EMBL/GenBank/DDBJ whole genome shotgun (WGS) entry which is preliminary data.</text>
</comment>
<dbReference type="InterPro" id="IPR052336">
    <property type="entry name" value="MlaD_Phospholipid_Transporter"/>
</dbReference>
<name>A0ABT3SLM9_9MYCO</name>
<dbReference type="PANTHER" id="PTHR33371:SF4">
    <property type="entry name" value="INTERMEMBRANE PHOSPHOLIPID TRANSPORT SYSTEM BINDING PROTEIN MLAD"/>
    <property type="match status" value="1"/>
</dbReference>
<protein>
    <submittedName>
        <fullName evidence="4">Virulence factor Mce family protein</fullName>
    </submittedName>
</protein>
<evidence type="ECO:0000259" key="2">
    <source>
        <dbReference type="Pfam" id="PF02470"/>
    </source>
</evidence>
<evidence type="ECO:0000313" key="5">
    <source>
        <dbReference type="Proteomes" id="UP001300745"/>
    </source>
</evidence>
<reference evidence="4 5" key="1">
    <citation type="submission" date="2022-11" db="EMBL/GenBank/DDBJ databases">
        <title>Mycobacterium sp. nov.</title>
        <authorList>
            <person name="Papic B."/>
            <person name="Spicic S."/>
            <person name="Duvnjak S."/>
        </authorList>
    </citation>
    <scope>NUCLEOTIDE SEQUENCE [LARGE SCALE GENOMIC DNA]</scope>
    <source>
        <strain evidence="4 5">CVI_P4</strain>
    </source>
</reference>
<dbReference type="InterPro" id="IPR003399">
    <property type="entry name" value="Mce/MlaD"/>
</dbReference>
<dbReference type="NCBIfam" id="TIGR00996">
    <property type="entry name" value="Mtu_fam_mce"/>
    <property type="match status" value="1"/>
</dbReference>
<gene>
    <name evidence="4" type="ORF">ORI27_27295</name>
</gene>
<dbReference type="Pfam" id="PF02470">
    <property type="entry name" value="MlaD"/>
    <property type="match status" value="1"/>
</dbReference>
<dbReference type="Pfam" id="PF11887">
    <property type="entry name" value="Mce4_CUP1"/>
    <property type="match status" value="1"/>
</dbReference>
<evidence type="ECO:0000313" key="4">
    <source>
        <dbReference type="EMBL" id="MCX2940406.1"/>
    </source>
</evidence>
<dbReference type="EMBL" id="JAPJDO010000039">
    <property type="protein sequence ID" value="MCX2940406.1"/>
    <property type="molecule type" value="Genomic_DNA"/>
</dbReference>
<dbReference type="PANTHER" id="PTHR33371">
    <property type="entry name" value="INTERMEMBRANE PHOSPHOLIPID TRANSPORT SYSTEM BINDING PROTEIN MLAD-RELATED"/>
    <property type="match status" value="1"/>
</dbReference>
<feature type="region of interest" description="Disordered" evidence="1">
    <location>
        <begin position="391"/>
        <end position="442"/>
    </location>
</feature>
<accession>A0ABT3SLM9</accession>
<dbReference type="InterPro" id="IPR005693">
    <property type="entry name" value="Mce"/>
</dbReference>
<feature type="domain" description="Mammalian cell entry C-terminal" evidence="3">
    <location>
        <begin position="116"/>
        <end position="277"/>
    </location>
</feature>
<dbReference type="InterPro" id="IPR024516">
    <property type="entry name" value="Mce_C"/>
</dbReference>
<sequence>MNARASRIGLAVVLVMCLIAGVVVALRIPGAVSKTRIVAYFDNSNGLFAGDEVRILGVRVGKVDTIEPQPERVKITFWVDSKYEVPADAAAAILSPQLITSRAIQLTPAYTGGPVMASGAVIPQNRTAVPVEWDDLRAQLQELTDALQPTQPGGVSTLGAFVNTAADNLRGQGASIRDALIKMSQAFSALGDHSDDIFGTIRNLSMLVSALQDSTTVLGQLNRNLAAVTVLLADDPNQVGRAVSDLNTAVGDVQSFVADNREALGTTSDKLSSISTAVVDSLDDIKQTLHVAPNAFQNFLNIYQPSQAALTGALAFNNFANPVTFLCGAIQAASRLNNEQSAKLCVQYLAPIIKNRQYNFPPLGVNPFVGAAARPNELTYSEDWLRPDHIPPLQLSSPVGDAPLSAEAASPPVGGPPTADAPVTTNPSTGLSGMMVPTVGGS</sequence>